<proteinExistence type="predicted"/>
<dbReference type="RefSeq" id="WP_182301329.1">
    <property type="nucleotide sequence ID" value="NZ_CP041969.1"/>
</dbReference>
<accession>A0A7G5BSR3</accession>
<evidence type="ECO:0000313" key="3">
    <source>
        <dbReference type="Proteomes" id="UP000515679"/>
    </source>
</evidence>
<organism evidence="2 3">
    <name type="scientific">Cohnella cholangitidis</name>
    <dbReference type="NCBI Taxonomy" id="2598458"/>
    <lineage>
        <taxon>Bacteria</taxon>
        <taxon>Bacillati</taxon>
        <taxon>Bacillota</taxon>
        <taxon>Bacilli</taxon>
        <taxon>Bacillales</taxon>
        <taxon>Paenibacillaceae</taxon>
        <taxon>Cohnella</taxon>
    </lineage>
</organism>
<keyword evidence="3" id="KW-1185">Reference proteome</keyword>
<feature type="transmembrane region" description="Helical" evidence="1">
    <location>
        <begin position="6"/>
        <end position="24"/>
    </location>
</feature>
<evidence type="ECO:0000256" key="1">
    <source>
        <dbReference type="SAM" id="Phobius"/>
    </source>
</evidence>
<dbReference type="AlphaFoldDB" id="A0A7G5BSR3"/>
<keyword evidence="1" id="KW-0472">Membrane</keyword>
<evidence type="ECO:0000313" key="2">
    <source>
        <dbReference type="EMBL" id="QMV39997.1"/>
    </source>
</evidence>
<keyword evidence="1" id="KW-1133">Transmembrane helix</keyword>
<keyword evidence="1" id="KW-0812">Transmembrane</keyword>
<dbReference type="KEGG" id="cchl:FPL14_01335"/>
<dbReference type="EMBL" id="CP041969">
    <property type="protein sequence ID" value="QMV39997.1"/>
    <property type="molecule type" value="Genomic_DNA"/>
</dbReference>
<sequence>MRRKTWTVTLEWGLAIVLIVLFFWKGLDMLGSTTATKAHERSERSYHYGPSQIVREIPYKDDIVIFLGSYKKWFSADTSVKKGWRWFPGGGVGGVEIDQSKKISYSWDITRYKRDRWLAKFYGYVSDPRIVKFELEVINTDGEKVKATQADKPNWTVLSETITDDRMFLFLWDENEIRYKWKSLRGLDAGGQLLFEQSLNS</sequence>
<dbReference type="Proteomes" id="UP000515679">
    <property type="component" value="Chromosome"/>
</dbReference>
<protein>
    <submittedName>
        <fullName evidence="2">Uncharacterized protein</fullName>
    </submittedName>
</protein>
<reference evidence="2 3" key="1">
    <citation type="submission" date="2019-07" db="EMBL/GenBank/DDBJ databases">
        <authorList>
            <person name="Kim J.K."/>
            <person name="Cheong H.-M."/>
            <person name="Choi Y."/>
            <person name="Hwang K.J."/>
            <person name="Lee S."/>
            <person name="Choi C."/>
        </authorList>
    </citation>
    <scope>NUCLEOTIDE SEQUENCE [LARGE SCALE GENOMIC DNA]</scope>
    <source>
        <strain evidence="2 3">KS 22</strain>
    </source>
</reference>
<gene>
    <name evidence="2" type="ORF">FPL14_01335</name>
</gene>
<name>A0A7G5BSR3_9BACL</name>